<dbReference type="RefSeq" id="WP_098042294.1">
    <property type="nucleotide sequence ID" value="NZ_PDEV01000001.1"/>
</dbReference>
<feature type="region of interest" description="Disordered" evidence="7">
    <location>
        <begin position="341"/>
        <end position="371"/>
    </location>
</feature>
<evidence type="ECO:0000259" key="8">
    <source>
        <dbReference type="Pfam" id="PF02463"/>
    </source>
</evidence>
<dbReference type="InterPro" id="IPR011890">
    <property type="entry name" value="SMC_prok"/>
</dbReference>
<accession>A0A2A8D7G3</accession>
<dbReference type="GO" id="GO:0005737">
    <property type="term" value="C:cytoplasm"/>
    <property type="evidence" value="ECO:0007669"/>
    <property type="project" value="UniProtKB-SubCell"/>
</dbReference>
<keyword evidence="10" id="KW-1185">Reference proteome</keyword>
<comment type="subcellular location">
    <subcellularLocation>
        <location evidence="6">Cytoplasm</location>
    </subcellularLocation>
</comment>
<protein>
    <recommendedName>
        <fullName evidence="6">Chromosome partition protein Smc</fullName>
    </recommendedName>
</protein>
<feature type="compositionally biased region" description="Basic and acidic residues" evidence="7">
    <location>
        <begin position="341"/>
        <end position="370"/>
    </location>
</feature>
<dbReference type="PIRSF" id="PIRSF005719">
    <property type="entry name" value="SMC"/>
    <property type="match status" value="1"/>
</dbReference>
<dbReference type="Proteomes" id="UP000219947">
    <property type="component" value="Unassembled WGS sequence"/>
</dbReference>
<feature type="coiled-coil region" evidence="6">
    <location>
        <begin position="750"/>
        <end position="784"/>
    </location>
</feature>
<keyword evidence="2 6" id="KW-0547">Nucleotide-binding</keyword>
<evidence type="ECO:0000313" key="9">
    <source>
        <dbReference type="EMBL" id="PEN16932.1"/>
    </source>
</evidence>
<dbReference type="InterPro" id="IPR027417">
    <property type="entry name" value="P-loop_NTPase"/>
</dbReference>
<name>A0A2A8D7G3_9MICC</name>
<evidence type="ECO:0000256" key="6">
    <source>
        <dbReference type="HAMAP-Rule" id="MF_01894"/>
    </source>
</evidence>
<sequence length="1205" mass="132293">MHLTSLTLRGFKSFASSTTFEFAPGINAVVGPNGSGKSNIMDALAWVMGEQGAKTLRGGSMQDVIFAGSGTGGAEGSGKSQLGRAQVVLRLDNTDGALSIPADTVEISRTMFRAGGSEYEINGSPARLSDVHDILAEAGMGREMHVLIGQGQLDKILHASAAERREIMEEAAGILKYRRRQDKTARKLEAMSANLTRLNDLAAELSNQLEPLGDQAESAATARELQARIRELHGILITRETHALNAQVQEQTRRLSDTSEQAHELDESREKIRTRRKTLDENLESTRREQTEANAHLARIRELVARVNAVIAVAAERAQAEENAPALEDYRQEVERCAQRLAEDEKNRDSAAVEHEKAQTEAQESERRVQELTSALATLENTRAQHEAERDRARKRRAELAEATAVARATYERACTMEETRRAEHEDLNAESTRLVETVAHSEVALQTAAAEEETHQRDLTAAASARTKAEETREKASAQVLEASQTYAGAHERAATLREALGQSLEIGDNLSEVHLDQLVRVFEVLTIEKGWERAASAALAAFASAAINAPQDTHISRLISDVGKKTAKTKKPSRKTEELAEKTLDLSDVPDAVAALTVITPVTDSAENLLDKSARTALNAALYARLHGVYFVQDAPAAALALTAGAHRVYDRQGIEYTAYSILHPAHEQSALELAAAAQAARDDAEKALEKLNRAKKKLTTAERALTDAIETERGTAKLLGESRAARARAEAEHARILSRSESLHAEIARAAEKLHHAADEAQELQSAYQQARDELTAHEEARMTHSIIGSKEAESGGTPDNPADLEGSLAQARKTLHEAEQHHARIQAEAAQRVAEMHAAEASMERTREVYSRAERALTAAQAAREQAHRLATAARSQQRQAHALADALAAEAETWKNRLDEIARSMGETAEQRAETYTEEQDLATAHQAALALISRAETELARLEIRRETLAERSRLLTQLPLDEILQTHPNPDENAEDYVPTETIQTRLAATERELEKLGKINPLALEEYDALTERHTYLREQIADLKKSRGDVMTVMDEVTTHIAEVFTQAFNTVNEHYERIFGILFPGGEGRLELSDPDDILNSGVDIYARPAGKKVKRLSLLSGGERSLASLALLIAIFMASPSPFYALDEVEAALDDRNLGRVLTVLQELGERSQLIVVTHQKRTMQIAQTLYGVSMRNGVSTVISQNMDELRELL</sequence>
<dbReference type="Pfam" id="PF02463">
    <property type="entry name" value="SMC_N"/>
    <property type="match status" value="1"/>
</dbReference>
<feature type="region of interest" description="Disordered" evidence="7">
    <location>
        <begin position="789"/>
        <end position="809"/>
    </location>
</feature>
<evidence type="ECO:0000256" key="7">
    <source>
        <dbReference type="SAM" id="MobiDB-lite"/>
    </source>
</evidence>
<evidence type="ECO:0000256" key="3">
    <source>
        <dbReference type="ARBA" id="ARBA00022840"/>
    </source>
</evidence>
<feature type="coiled-coil region" evidence="6">
    <location>
        <begin position="812"/>
        <end position="958"/>
    </location>
</feature>
<evidence type="ECO:0000256" key="1">
    <source>
        <dbReference type="ARBA" id="ARBA00022490"/>
    </source>
</evidence>
<keyword evidence="3 6" id="KW-0067">ATP-binding</keyword>
<dbReference type="InterPro" id="IPR024704">
    <property type="entry name" value="SMC"/>
</dbReference>
<feature type="coiled-coil region" evidence="6">
    <location>
        <begin position="673"/>
        <end position="714"/>
    </location>
</feature>
<dbReference type="HAMAP" id="MF_01894">
    <property type="entry name" value="Smc_prok"/>
    <property type="match status" value="1"/>
</dbReference>
<dbReference type="EMBL" id="PDEV01000001">
    <property type="protein sequence ID" value="PEN16932.1"/>
    <property type="molecule type" value="Genomic_DNA"/>
</dbReference>
<reference evidence="9" key="1">
    <citation type="submission" date="2017-10" db="EMBL/GenBank/DDBJ databases">
        <title>Kefir isolates.</title>
        <authorList>
            <person name="Kim Y."/>
            <person name="Blasche S."/>
        </authorList>
    </citation>
    <scope>NUCLEOTIDE SEQUENCE [LARGE SCALE GENOMIC DNA]</scope>
    <source>
        <strain evidence="9">OG2-2</strain>
    </source>
</reference>
<evidence type="ECO:0000256" key="4">
    <source>
        <dbReference type="ARBA" id="ARBA00023054"/>
    </source>
</evidence>
<keyword evidence="5 6" id="KW-0238">DNA-binding</keyword>
<organism evidence="9 10">
    <name type="scientific">Rothia dentocariosa</name>
    <dbReference type="NCBI Taxonomy" id="2047"/>
    <lineage>
        <taxon>Bacteria</taxon>
        <taxon>Bacillati</taxon>
        <taxon>Actinomycetota</taxon>
        <taxon>Actinomycetes</taxon>
        <taxon>Micrococcales</taxon>
        <taxon>Micrococcaceae</taxon>
        <taxon>Rothia</taxon>
    </lineage>
</organism>
<feature type="region of interest" description="Disordered" evidence="7">
    <location>
        <begin position="251"/>
        <end position="271"/>
    </location>
</feature>
<comment type="caution">
    <text evidence="9">The sequence shown here is derived from an EMBL/GenBank/DDBJ whole genome shotgun (WGS) entry which is preliminary data.</text>
</comment>
<feature type="region of interest" description="Disordered" evidence="7">
    <location>
        <begin position="450"/>
        <end position="470"/>
    </location>
</feature>
<comment type="subunit">
    <text evidence="6">Homodimer.</text>
</comment>
<evidence type="ECO:0000256" key="5">
    <source>
        <dbReference type="ARBA" id="ARBA00023125"/>
    </source>
</evidence>
<evidence type="ECO:0000256" key="2">
    <source>
        <dbReference type="ARBA" id="ARBA00022741"/>
    </source>
</evidence>
<dbReference type="GO" id="GO:0007059">
    <property type="term" value="P:chromosome segregation"/>
    <property type="evidence" value="ECO:0007669"/>
    <property type="project" value="UniProtKB-UniRule"/>
</dbReference>
<dbReference type="GO" id="GO:0005524">
    <property type="term" value="F:ATP binding"/>
    <property type="evidence" value="ECO:0007669"/>
    <property type="project" value="UniProtKB-UniRule"/>
</dbReference>
<evidence type="ECO:0000313" key="10">
    <source>
        <dbReference type="Proteomes" id="UP000219947"/>
    </source>
</evidence>
<dbReference type="SUPFAM" id="SSF52540">
    <property type="entry name" value="P-loop containing nucleoside triphosphate hydrolases"/>
    <property type="match status" value="1"/>
</dbReference>
<dbReference type="NCBIfam" id="TIGR02168">
    <property type="entry name" value="SMC_prok_B"/>
    <property type="match status" value="1"/>
</dbReference>
<feature type="domain" description="RecF/RecN/SMC N-terminal" evidence="8">
    <location>
        <begin position="3"/>
        <end position="1191"/>
    </location>
</feature>
<dbReference type="GO" id="GO:0007062">
    <property type="term" value="P:sister chromatid cohesion"/>
    <property type="evidence" value="ECO:0007669"/>
    <property type="project" value="InterPro"/>
</dbReference>
<keyword evidence="4 6" id="KW-0175">Coiled coil</keyword>
<feature type="binding site" evidence="6">
    <location>
        <begin position="32"/>
        <end position="39"/>
    </location>
    <ligand>
        <name>ATP</name>
        <dbReference type="ChEBI" id="CHEBI:30616"/>
    </ligand>
</feature>
<comment type="similarity">
    <text evidence="6">Belongs to the SMC family.</text>
</comment>
<dbReference type="AlphaFoldDB" id="A0A2A8D7G3"/>
<dbReference type="InterPro" id="IPR003395">
    <property type="entry name" value="RecF/RecN/SMC_N"/>
</dbReference>
<keyword evidence="1 6" id="KW-0963">Cytoplasm</keyword>
<gene>
    <name evidence="6 9" type="primary">smc</name>
    <name evidence="9" type="ORF">CRM92_02550</name>
</gene>
<dbReference type="GO" id="GO:0030261">
    <property type="term" value="P:chromosome condensation"/>
    <property type="evidence" value="ECO:0007669"/>
    <property type="project" value="InterPro"/>
</dbReference>
<dbReference type="GO" id="GO:0016887">
    <property type="term" value="F:ATP hydrolysis activity"/>
    <property type="evidence" value="ECO:0007669"/>
    <property type="project" value="InterPro"/>
</dbReference>
<dbReference type="Gene3D" id="3.40.50.300">
    <property type="entry name" value="P-loop containing nucleotide triphosphate hydrolases"/>
    <property type="match status" value="2"/>
</dbReference>
<dbReference type="PANTHER" id="PTHR43977">
    <property type="entry name" value="STRUCTURAL MAINTENANCE OF CHROMOSOMES PROTEIN 3"/>
    <property type="match status" value="1"/>
</dbReference>
<comment type="function">
    <text evidence="6">Required for chromosome condensation and partitioning.</text>
</comment>
<dbReference type="GO" id="GO:0006260">
    <property type="term" value="P:DNA replication"/>
    <property type="evidence" value="ECO:0007669"/>
    <property type="project" value="UniProtKB-UniRule"/>
</dbReference>
<comment type="domain">
    <text evidence="6">Contains large globular domains required for ATP hydrolysis at each terminus and a third globular domain forming a flexible hinge near the middle of the molecule. These domains are separated by coiled-coil structures.</text>
</comment>
<dbReference type="GO" id="GO:0003677">
    <property type="term" value="F:DNA binding"/>
    <property type="evidence" value="ECO:0007669"/>
    <property type="project" value="UniProtKB-UniRule"/>
</dbReference>
<proteinExistence type="inferred from homology"/>